<gene>
    <name evidence="1" type="ORF">SETTUDRAFT_25864</name>
</gene>
<evidence type="ECO:0000313" key="2">
    <source>
        <dbReference type="Proteomes" id="UP000016935"/>
    </source>
</evidence>
<reference evidence="1 2" key="1">
    <citation type="journal article" date="2012" name="PLoS Pathog.">
        <title>Diverse lifestyles and strategies of plant pathogenesis encoded in the genomes of eighteen Dothideomycetes fungi.</title>
        <authorList>
            <person name="Ohm R.A."/>
            <person name="Feau N."/>
            <person name="Henrissat B."/>
            <person name="Schoch C.L."/>
            <person name="Horwitz B.A."/>
            <person name="Barry K.W."/>
            <person name="Condon B.J."/>
            <person name="Copeland A.C."/>
            <person name="Dhillon B."/>
            <person name="Glaser F."/>
            <person name="Hesse C.N."/>
            <person name="Kosti I."/>
            <person name="LaButti K."/>
            <person name="Lindquist E.A."/>
            <person name="Lucas S."/>
            <person name="Salamov A.A."/>
            <person name="Bradshaw R.E."/>
            <person name="Ciuffetti L."/>
            <person name="Hamelin R.C."/>
            <person name="Kema G.H.J."/>
            <person name="Lawrence C."/>
            <person name="Scott J.A."/>
            <person name="Spatafora J.W."/>
            <person name="Turgeon B.G."/>
            <person name="de Wit P.J.G.M."/>
            <person name="Zhong S."/>
            <person name="Goodwin S.B."/>
            <person name="Grigoriev I.V."/>
        </authorList>
    </citation>
    <scope>NUCLEOTIDE SEQUENCE [LARGE SCALE GENOMIC DNA]</scope>
    <source>
        <strain evidence="2">28A</strain>
    </source>
</reference>
<protein>
    <recommendedName>
        <fullName evidence="3">F-box domain-containing protein</fullName>
    </recommendedName>
</protein>
<dbReference type="EMBL" id="KB908504">
    <property type="protein sequence ID" value="EOA89541.1"/>
    <property type="molecule type" value="Genomic_DNA"/>
</dbReference>
<accession>R0IYB2</accession>
<dbReference type="Proteomes" id="UP000016935">
    <property type="component" value="Unassembled WGS sequence"/>
</dbReference>
<dbReference type="GeneID" id="19402955"/>
<dbReference type="OrthoDB" id="341259at2759"/>
<proteinExistence type="predicted"/>
<organism evidence="1 2">
    <name type="scientific">Exserohilum turcicum (strain 28A)</name>
    <name type="common">Northern leaf blight fungus</name>
    <name type="synonym">Setosphaeria turcica</name>
    <dbReference type="NCBI Taxonomy" id="671987"/>
    <lineage>
        <taxon>Eukaryota</taxon>
        <taxon>Fungi</taxon>
        <taxon>Dikarya</taxon>
        <taxon>Ascomycota</taxon>
        <taxon>Pezizomycotina</taxon>
        <taxon>Dothideomycetes</taxon>
        <taxon>Pleosporomycetidae</taxon>
        <taxon>Pleosporales</taxon>
        <taxon>Pleosporineae</taxon>
        <taxon>Pleosporaceae</taxon>
        <taxon>Exserohilum</taxon>
    </lineage>
</organism>
<keyword evidence="2" id="KW-1185">Reference proteome</keyword>
<dbReference type="RefSeq" id="XP_008022390.1">
    <property type="nucleotide sequence ID" value="XM_008024199.1"/>
</dbReference>
<dbReference type="HOGENOM" id="CLU_3125989_0_0_1"/>
<name>R0IYB2_EXST2</name>
<sequence length="50" mass="5836">MPLLELPLEVFEHITHFLVGSLEVTKVVQYRKVCRTFDRCIVEEICDQAS</sequence>
<dbReference type="AlphaFoldDB" id="R0IYB2"/>
<evidence type="ECO:0000313" key="1">
    <source>
        <dbReference type="EMBL" id="EOA89541.1"/>
    </source>
</evidence>
<reference evidence="1 2" key="2">
    <citation type="journal article" date="2013" name="PLoS Genet.">
        <title>Comparative genome structure, secondary metabolite, and effector coding capacity across Cochliobolus pathogens.</title>
        <authorList>
            <person name="Condon B.J."/>
            <person name="Leng Y."/>
            <person name="Wu D."/>
            <person name="Bushley K.E."/>
            <person name="Ohm R.A."/>
            <person name="Otillar R."/>
            <person name="Martin J."/>
            <person name="Schackwitz W."/>
            <person name="Grimwood J."/>
            <person name="MohdZainudin N."/>
            <person name="Xue C."/>
            <person name="Wang R."/>
            <person name="Manning V.A."/>
            <person name="Dhillon B."/>
            <person name="Tu Z.J."/>
            <person name="Steffenson B.J."/>
            <person name="Salamov A."/>
            <person name="Sun H."/>
            <person name="Lowry S."/>
            <person name="LaButti K."/>
            <person name="Han J."/>
            <person name="Copeland A."/>
            <person name="Lindquist E."/>
            <person name="Barry K."/>
            <person name="Schmutz J."/>
            <person name="Baker S.E."/>
            <person name="Ciuffetti L.M."/>
            <person name="Grigoriev I.V."/>
            <person name="Zhong S."/>
            <person name="Turgeon B.G."/>
        </authorList>
    </citation>
    <scope>NUCLEOTIDE SEQUENCE [LARGE SCALE GENOMIC DNA]</scope>
    <source>
        <strain evidence="2">28A</strain>
    </source>
</reference>
<evidence type="ECO:0008006" key="3">
    <source>
        <dbReference type="Google" id="ProtNLM"/>
    </source>
</evidence>